<dbReference type="RefSeq" id="WP_183307031.1">
    <property type="nucleotide sequence ID" value="NZ_JACIEP010000006.1"/>
</dbReference>
<evidence type="ECO:0000313" key="1">
    <source>
        <dbReference type="EMBL" id="MBB4036119.1"/>
    </source>
</evidence>
<dbReference type="AlphaFoldDB" id="A0A840CN56"/>
<accession>A0A840CN56</accession>
<dbReference type="PROSITE" id="PS51257">
    <property type="entry name" value="PROKAR_LIPOPROTEIN"/>
    <property type="match status" value="1"/>
</dbReference>
<evidence type="ECO:0000313" key="2">
    <source>
        <dbReference type="Proteomes" id="UP000555103"/>
    </source>
</evidence>
<gene>
    <name evidence="1" type="ORF">GGR21_002020</name>
</gene>
<dbReference type="Proteomes" id="UP000555103">
    <property type="component" value="Unassembled WGS sequence"/>
</dbReference>
<reference evidence="1 2" key="1">
    <citation type="submission" date="2020-08" db="EMBL/GenBank/DDBJ databases">
        <title>Genomic Encyclopedia of Type Strains, Phase IV (KMG-IV): sequencing the most valuable type-strain genomes for metagenomic binning, comparative biology and taxonomic classification.</title>
        <authorList>
            <person name="Goeker M."/>
        </authorList>
    </citation>
    <scope>NUCLEOTIDE SEQUENCE [LARGE SCALE GENOMIC DNA]</scope>
    <source>
        <strain evidence="1 2">DSM 104969</strain>
    </source>
</reference>
<evidence type="ECO:0008006" key="3">
    <source>
        <dbReference type="Google" id="ProtNLM"/>
    </source>
</evidence>
<keyword evidence="2" id="KW-1185">Reference proteome</keyword>
<sequence length="156" mass="18160">MKFLTYILVPIIALGLLFASCEKEDNSSMKNVQGHWVYSSTKAEIFVTDPSLKVIIENYIAKKLDENTMSYEFNNDKTYYYYQNYEEPLKGIYKSLDKNTFILDDSRGLRSVMKDDSMIYVVSDLKSEIVEKLNIDERKIIKVSTVDTFERGLSEK</sequence>
<organism evidence="1 2">
    <name type="scientific">Dysgonomonas hofstadii</name>
    <dbReference type="NCBI Taxonomy" id="637886"/>
    <lineage>
        <taxon>Bacteria</taxon>
        <taxon>Pseudomonadati</taxon>
        <taxon>Bacteroidota</taxon>
        <taxon>Bacteroidia</taxon>
        <taxon>Bacteroidales</taxon>
        <taxon>Dysgonomonadaceae</taxon>
        <taxon>Dysgonomonas</taxon>
    </lineage>
</organism>
<name>A0A840CN56_9BACT</name>
<dbReference type="EMBL" id="JACIEP010000006">
    <property type="protein sequence ID" value="MBB4036119.1"/>
    <property type="molecule type" value="Genomic_DNA"/>
</dbReference>
<comment type="caution">
    <text evidence="1">The sequence shown here is derived from an EMBL/GenBank/DDBJ whole genome shotgun (WGS) entry which is preliminary data.</text>
</comment>
<proteinExistence type="predicted"/>
<protein>
    <recommendedName>
        <fullName evidence="3">Lipocalin-like domain-containing protein</fullName>
    </recommendedName>
</protein>